<dbReference type="Gene3D" id="3.40.50.300">
    <property type="entry name" value="P-loop containing nucleotide triphosphate hydrolases"/>
    <property type="match status" value="1"/>
</dbReference>
<evidence type="ECO:0000313" key="1">
    <source>
        <dbReference type="EMBL" id="HIQ95337.1"/>
    </source>
</evidence>
<dbReference type="Gene3D" id="3.40.50.10850">
    <property type="entry name" value="Ntrc-like two-domain protein"/>
    <property type="match status" value="1"/>
</dbReference>
<comment type="caution">
    <text evidence="1">The sequence shown here is derived from an EMBL/GenBank/DDBJ whole genome shotgun (WGS) entry which is preliminary data.</text>
</comment>
<reference evidence="1" key="2">
    <citation type="journal article" date="2021" name="PeerJ">
        <title>Extensive microbial diversity within the chicken gut microbiome revealed by metagenomics and culture.</title>
        <authorList>
            <person name="Gilroy R."/>
            <person name="Ravi A."/>
            <person name="Getino M."/>
            <person name="Pursley I."/>
            <person name="Horton D.L."/>
            <person name="Alikhan N.F."/>
            <person name="Baker D."/>
            <person name="Gharbi K."/>
            <person name="Hall N."/>
            <person name="Watson M."/>
            <person name="Adriaenssens E.M."/>
            <person name="Foster-Nyarko E."/>
            <person name="Jarju S."/>
            <person name="Secka A."/>
            <person name="Antonio M."/>
            <person name="Oren A."/>
            <person name="Chaudhuri R.R."/>
            <person name="La Ragione R."/>
            <person name="Hildebrand F."/>
            <person name="Pallen M.J."/>
        </authorList>
    </citation>
    <scope>NUCLEOTIDE SEQUENCE</scope>
    <source>
        <strain evidence="1">ChiSjej3B21-11622</strain>
    </source>
</reference>
<dbReference type="EMBL" id="DVFT01000028">
    <property type="protein sequence ID" value="HIQ95337.1"/>
    <property type="molecule type" value="Genomic_DNA"/>
</dbReference>
<name>A0A9D0ZTF5_9FIRM</name>
<reference evidence="1" key="1">
    <citation type="submission" date="2020-10" db="EMBL/GenBank/DDBJ databases">
        <authorList>
            <person name="Gilroy R."/>
        </authorList>
    </citation>
    <scope>NUCLEOTIDE SEQUENCE</scope>
    <source>
        <strain evidence="1">ChiSjej3B21-11622</strain>
    </source>
</reference>
<evidence type="ECO:0008006" key="3">
    <source>
        <dbReference type="Google" id="ProtNLM"/>
    </source>
</evidence>
<accession>A0A9D0ZTF5</accession>
<organism evidence="1 2">
    <name type="scientific">Candidatus Limivivens merdigallinarum</name>
    <dbReference type="NCBI Taxonomy" id="2840859"/>
    <lineage>
        <taxon>Bacteria</taxon>
        <taxon>Bacillati</taxon>
        <taxon>Bacillota</taxon>
        <taxon>Clostridia</taxon>
        <taxon>Lachnospirales</taxon>
        <taxon>Lachnospiraceae</taxon>
        <taxon>Lachnospiraceae incertae sedis</taxon>
        <taxon>Candidatus Limivivens</taxon>
    </lineage>
</organism>
<evidence type="ECO:0000313" key="2">
    <source>
        <dbReference type="Proteomes" id="UP000886886"/>
    </source>
</evidence>
<dbReference type="AlphaFoldDB" id="A0A9D0ZTF5"/>
<sequence length="334" mass="37995">MKKNILAVCDLETSYAYNLMESIYEKEGTAFEIQAFTSVKSLAAFTKEQPIELLLISASAMHDSVKELPIGKIMILSEGERIKELSKYPCVYKYQASDQLIREVMDYYVQDQAAEPTVLLKKKVRVIGIYSPAGRCLKTSFALAYGQLAARESHTLYLNLEEYAGFESLMKEEYSADITDLLYFAKLGNGSLVYRIGSLVKQVGSLDYIPPAVMGEDLKEIKPGEWCGLIQELKDYSSYDTLVLDIGNSVRGIPEILKECTMIYMPVREDAVSIAKLRQYEKALEQRNMGYIMEKTRKLKLPYHSSFGNKEDYVDQLLWGELGDYVRGILREEE</sequence>
<dbReference type="Proteomes" id="UP000886886">
    <property type="component" value="Unassembled WGS sequence"/>
</dbReference>
<proteinExistence type="predicted"/>
<dbReference type="InterPro" id="IPR027417">
    <property type="entry name" value="P-loop_NTPase"/>
</dbReference>
<protein>
    <recommendedName>
        <fullName evidence="3">ParA family protein</fullName>
    </recommendedName>
</protein>
<gene>
    <name evidence="1" type="ORF">IAB26_02130</name>
</gene>